<dbReference type="Proteomes" id="UP000036987">
    <property type="component" value="Unassembled WGS sequence"/>
</dbReference>
<dbReference type="SUPFAM" id="SSF54211">
    <property type="entry name" value="Ribosomal protein S5 domain 2-like"/>
    <property type="match status" value="1"/>
</dbReference>
<evidence type="ECO:0000256" key="1">
    <source>
        <dbReference type="ARBA" id="ARBA00008945"/>
    </source>
</evidence>
<evidence type="ECO:0000256" key="3">
    <source>
        <dbReference type="ARBA" id="ARBA00022884"/>
    </source>
</evidence>
<accession>A0A0K9P3A5</accession>
<dbReference type="InterPro" id="IPR020568">
    <property type="entry name" value="Ribosomal_Su5_D2-typ_SF"/>
</dbReference>
<dbReference type="GO" id="GO:1990904">
    <property type="term" value="C:ribonucleoprotein complex"/>
    <property type="evidence" value="ECO:0007669"/>
    <property type="project" value="UniProtKB-UniRule"/>
</dbReference>
<dbReference type="GO" id="GO:0003735">
    <property type="term" value="F:structural constituent of ribosome"/>
    <property type="evidence" value="ECO:0007669"/>
    <property type="project" value="UniProtKB-UniRule"/>
</dbReference>
<comment type="similarity">
    <text evidence="1 7">Belongs to the universal ribosomal protein uS5 family.</text>
</comment>
<evidence type="ECO:0000259" key="8">
    <source>
        <dbReference type="PROSITE" id="PS50881"/>
    </source>
</evidence>
<keyword evidence="4 6" id="KW-0689">Ribosomal protein</keyword>
<reference evidence="10" key="1">
    <citation type="journal article" date="2016" name="Nature">
        <title>The genome of the seagrass Zostera marina reveals angiosperm adaptation to the sea.</title>
        <authorList>
            <person name="Olsen J.L."/>
            <person name="Rouze P."/>
            <person name="Verhelst B."/>
            <person name="Lin Y.-C."/>
            <person name="Bayer T."/>
            <person name="Collen J."/>
            <person name="Dattolo E."/>
            <person name="De Paoli E."/>
            <person name="Dittami S."/>
            <person name="Maumus F."/>
            <person name="Michel G."/>
            <person name="Kersting A."/>
            <person name="Lauritano C."/>
            <person name="Lohaus R."/>
            <person name="Toepel M."/>
            <person name="Tonon T."/>
            <person name="Vanneste K."/>
            <person name="Amirebrahimi M."/>
            <person name="Brakel J."/>
            <person name="Bostroem C."/>
            <person name="Chovatia M."/>
            <person name="Grimwood J."/>
            <person name="Jenkins J.W."/>
            <person name="Jueterbock A."/>
            <person name="Mraz A."/>
            <person name="Stam W.T."/>
            <person name="Tice H."/>
            <person name="Bornberg-Bauer E."/>
            <person name="Green P.J."/>
            <person name="Pearson G.A."/>
            <person name="Procaccini G."/>
            <person name="Duarte C.M."/>
            <person name="Schmutz J."/>
            <person name="Reusch T.B.H."/>
            <person name="Van de Peer Y."/>
        </authorList>
    </citation>
    <scope>NUCLEOTIDE SEQUENCE [LARGE SCALE GENOMIC DNA]</scope>
    <source>
        <strain evidence="10">cv. Finnish</strain>
    </source>
</reference>
<dbReference type="GO" id="GO:0019843">
    <property type="term" value="F:rRNA binding"/>
    <property type="evidence" value="ECO:0007669"/>
    <property type="project" value="UniProtKB-KW"/>
</dbReference>
<gene>
    <name evidence="9" type="ORF">ZOSMA_44G00970</name>
</gene>
<dbReference type="InterPro" id="IPR013810">
    <property type="entry name" value="Ribosomal_uS5_N"/>
</dbReference>
<evidence type="ECO:0000256" key="6">
    <source>
        <dbReference type="PROSITE-ProRule" id="PRU00268"/>
    </source>
</evidence>
<dbReference type="Gene3D" id="3.30.230.10">
    <property type="match status" value="1"/>
</dbReference>
<evidence type="ECO:0000256" key="5">
    <source>
        <dbReference type="ARBA" id="ARBA00023274"/>
    </source>
</evidence>
<keyword evidence="3" id="KW-0694">RNA-binding</keyword>
<dbReference type="GO" id="GO:0005737">
    <property type="term" value="C:cytoplasm"/>
    <property type="evidence" value="ECO:0007669"/>
    <property type="project" value="UniProtKB-ARBA"/>
</dbReference>
<dbReference type="InterPro" id="IPR014721">
    <property type="entry name" value="Ribsml_uS5_D2-typ_fold_subgr"/>
</dbReference>
<keyword evidence="10" id="KW-1185">Reference proteome</keyword>
<sequence length="484" mass="55372">MAVLAVTRARKFLSHVPNPRHILSSITEIVTTTDSNYHYAHIRPPLHAFQPLRCFAMPPGTGLRAASELRADLEKEMQRVNISGKKEDAENDEDYTGVALKIAKLERQIGWLTKQEDNFVEPSDSEREEDDRFRPEELKKKEMDFGRKCRSHEELLKKFAYADTIDDADKWMNKIEQFEQKHMRLPLEYRVIGEMMNRLKGATDKERFILIQKLNRAVRLAELRHDNDPNNPANYGMFSHRRAFGAREEKRPMADDVDGDFSERIECDEVLLGKLNAIDRKLEGKLAIVDQIFGKKGRALQDEIKALAQERYTLTEENKTPLCRKGFDVKLINVNRTCKVTKGGRLFKFKVILACGNYNGVVGYAKGKGPKINDAIQRAHEKCFENLHYVERYEEHTITHAVQAKYGNTKVYLWPARTATGVVAGSIVEVILLLAGYKNIKSKVVGARNPYNTVKAVFSALNSIETPKDIQEKFGRTVVESYLL</sequence>
<dbReference type="InterPro" id="IPR005324">
    <property type="entry name" value="Ribosomal_uS5_C"/>
</dbReference>
<dbReference type="Gene3D" id="3.30.160.20">
    <property type="match status" value="1"/>
</dbReference>
<dbReference type="GO" id="GO:0005840">
    <property type="term" value="C:ribosome"/>
    <property type="evidence" value="ECO:0007669"/>
    <property type="project" value="UniProtKB-KW"/>
</dbReference>
<evidence type="ECO:0000256" key="7">
    <source>
        <dbReference type="RuleBase" id="RU003823"/>
    </source>
</evidence>
<dbReference type="PROSITE" id="PS50881">
    <property type="entry name" value="S5_DSRBD"/>
    <property type="match status" value="1"/>
</dbReference>
<proteinExistence type="inferred from homology"/>
<evidence type="ECO:0000256" key="2">
    <source>
        <dbReference type="ARBA" id="ARBA00022730"/>
    </source>
</evidence>
<keyword evidence="2" id="KW-0699">rRNA-binding</keyword>
<evidence type="ECO:0000256" key="4">
    <source>
        <dbReference type="ARBA" id="ARBA00022980"/>
    </source>
</evidence>
<dbReference type="PANTHER" id="PTHR48432">
    <property type="entry name" value="S5 DRBM DOMAIN-CONTAINING PROTEIN"/>
    <property type="match status" value="1"/>
</dbReference>
<protein>
    <submittedName>
        <fullName evidence="9">Ribosomal protein S5 family protein</fullName>
    </submittedName>
</protein>
<dbReference type="Pfam" id="PF00333">
    <property type="entry name" value="Ribosomal_S5"/>
    <property type="match status" value="1"/>
</dbReference>
<dbReference type="GO" id="GO:0006412">
    <property type="term" value="P:translation"/>
    <property type="evidence" value="ECO:0007669"/>
    <property type="project" value="InterPro"/>
</dbReference>
<dbReference type="OrthoDB" id="309483at2759"/>
<dbReference type="OMA" id="HFAFSAN"/>
<evidence type="ECO:0000313" key="9">
    <source>
        <dbReference type="EMBL" id="KMZ62697.1"/>
    </source>
</evidence>
<dbReference type="AlphaFoldDB" id="A0A0K9P3A5"/>
<name>A0A0K9P3A5_ZOSMR</name>
<dbReference type="SUPFAM" id="SSF54768">
    <property type="entry name" value="dsRNA-binding domain-like"/>
    <property type="match status" value="1"/>
</dbReference>
<dbReference type="EMBL" id="LFYR01001330">
    <property type="protein sequence ID" value="KMZ62697.1"/>
    <property type="molecule type" value="Genomic_DNA"/>
</dbReference>
<feature type="domain" description="S5 DRBM" evidence="8">
    <location>
        <begin position="327"/>
        <end position="390"/>
    </location>
</feature>
<dbReference type="Pfam" id="PF03719">
    <property type="entry name" value="Ribosomal_S5_C"/>
    <property type="match status" value="1"/>
</dbReference>
<dbReference type="InterPro" id="IPR000851">
    <property type="entry name" value="Ribosomal_uS5"/>
</dbReference>
<dbReference type="GO" id="GO:0003729">
    <property type="term" value="F:mRNA binding"/>
    <property type="evidence" value="ECO:0007669"/>
    <property type="project" value="UniProtKB-ARBA"/>
</dbReference>
<evidence type="ECO:0000313" key="10">
    <source>
        <dbReference type="Proteomes" id="UP000036987"/>
    </source>
</evidence>
<dbReference type="STRING" id="29655.A0A0K9P3A5"/>
<comment type="caution">
    <text evidence="9">The sequence shown here is derived from an EMBL/GenBank/DDBJ whole genome shotgun (WGS) entry which is preliminary data.</text>
</comment>
<keyword evidence="5 6" id="KW-0687">Ribonucleoprotein</keyword>
<dbReference type="PANTHER" id="PTHR48432:SF1">
    <property type="entry name" value="S5 DRBM DOMAIN-CONTAINING PROTEIN"/>
    <property type="match status" value="1"/>
</dbReference>
<organism evidence="9 10">
    <name type="scientific">Zostera marina</name>
    <name type="common">Eelgrass</name>
    <dbReference type="NCBI Taxonomy" id="29655"/>
    <lineage>
        <taxon>Eukaryota</taxon>
        <taxon>Viridiplantae</taxon>
        <taxon>Streptophyta</taxon>
        <taxon>Embryophyta</taxon>
        <taxon>Tracheophyta</taxon>
        <taxon>Spermatophyta</taxon>
        <taxon>Magnoliopsida</taxon>
        <taxon>Liliopsida</taxon>
        <taxon>Zosteraceae</taxon>
        <taxon>Zostera</taxon>
    </lineage>
</organism>
<dbReference type="FunFam" id="3.30.230.10:FF:000002">
    <property type="entry name" value="30S ribosomal protein S5"/>
    <property type="match status" value="1"/>
</dbReference>